<reference evidence="1 2" key="1">
    <citation type="submission" date="2017-09" db="EMBL/GenBank/DDBJ databases">
        <title>Comparative genomics of rhizobia isolated from Phaseolus vulgaris in China.</title>
        <authorList>
            <person name="Tong W."/>
        </authorList>
    </citation>
    <scope>NUCLEOTIDE SEQUENCE [LARGE SCALE GENOMIC DNA]</scope>
    <source>
        <strain evidence="1 2">L101</strain>
    </source>
</reference>
<sequence>MASAIAMLREDLPEEVVSLHSRVIFSIDGRGDALVLTTGRMTTPSEYFARHFNMPVNTPH</sequence>
<keyword evidence="2" id="KW-1185">Reference proteome</keyword>
<protein>
    <submittedName>
        <fullName evidence="1">Uncharacterized protein</fullName>
    </submittedName>
</protein>
<proteinExistence type="predicted"/>
<name>A0A2A5KKZ9_9HYPH</name>
<dbReference type="Proteomes" id="UP000218807">
    <property type="component" value="Unassembled WGS sequence"/>
</dbReference>
<evidence type="ECO:0000313" key="1">
    <source>
        <dbReference type="EMBL" id="PCK77734.1"/>
    </source>
</evidence>
<accession>A0A2A5KKZ9</accession>
<organism evidence="1 2">
    <name type="scientific">Rhizobium sophoriradicis</name>
    <dbReference type="NCBI Taxonomy" id="1535245"/>
    <lineage>
        <taxon>Bacteria</taxon>
        <taxon>Pseudomonadati</taxon>
        <taxon>Pseudomonadota</taxon>
        <taxon>Alphaproteobacteria</taxon>
        <taxon>Hyphomicrobiales</taxon>
        <taxon>Rhizobiaceae</taxon>
        <taxon>Rhizobium/Agrobacterium group</taxon>
        <taxon>Rhizobium</taxon>
    </lineage>
</organism>
<dbReference type="RefSeq" id="WP_009993909.1">
    <property type="nucleotide sequence ID" value="NZ_CP104156.1"/>
</dbReference>
<comment type="caution">
    <text evidence="1">The sequence shown here is derived from an EMBL/GenBank/DDBJ whole genome shotgun (WGS) entry which is preliminary data.</text>
</comment>
<dbReference type="AlphaFoldDB" id="A0A2A5KKZ9"/>
<gene>
    <name evidence="1" type="ORF">CPT34_28480</name>
</gene>
<evidence type="ECO:0000313" key="2">
    <source>
        <dbReference type="Proteomes" id="UP000218807"/>
    </source>
</evidence>
<dbReference type="EMBL" id="NXDM01000037">
    <property type="protein sequence ID" value="PCK77734.1"/>
    <property type="molecule type" value="Genomic_DNA"/>
</dbReference>